<dbReference type="OrthoDB" id="7651527at2"/>
<dbReference type="RefSeq" id="WP_089947816.1">
    <property type="nucleotide sequence ID" value="NZ_FNOI01000006.1"/>
</dbReference>
<protein>
    <submittedName>
        <fullName evidence="1">Uncharacterized protein</fullName>
    </submittedName>
</protein>
<dbReference type="AlphaFoldDB" id="A0A1H3B901"/>
<evidence type="ECO:0000313" key="1">
    <source>
        <dbReference type="EMBL" id="SDX38148.1"/>
    </source>
</evidence>
<reference evidence="2" key="1">
    <citation type="submission" date="2016-10" db="EMBL/GenBank/DDBJ databases">
        <authorList>
            <person name="Varghese N."/>
            <person name="Submissions S."/>
        </authorList>
    </citation>
    <scope>NUCLEOTIDE SEQUENCE [LARGE SCALE GENOMIC DNA]</scope>
    <source>
        <strain evidence="2">DSM 26922</strain>
    </source>
</reference>
<organism evidence="1 2">
    <name type="scientific">Litoreibacter albidus</name>
    <dbReference type="NCBI Taxonomy" id="670155"/>
    <lineage>
        <taxon>Bacteria</taxon>
        <taxon>Pseudomonadati</taxon>
        <taxon>Pseudomonadota</taxon>
        <taxon>Alphaproteobacteria</taxon>
        <taxon>Rhodobacterales</taxon>
        <taxon>Roseobacteraceae</taxon>
        <taxon>Litoreibacter</taxon>
    </lineage>
</organism>
<gene>
    <name evidence="1" type="ORF">SAMN04488001_3088</name>
</gene>
<accession>A0A1H3B901</accession>
<sequence length="113" mass="12588">MKISMTLGTDVELDHEMLMTFAPTLLALNLLQKTGDKEQDEEDAEALTHDVSRVFDRCAVELNGKTFRPKICWVDESGQILSGAEDYVDLQDGAYGSLEDLHEVKIDPGYKAP</sequence>
<dbReference type="EMBL" id="FNOI01000006">
    <property type="protein sequence ID" value="SDX38148.1"/>
    <property type="molecule type" value="Genomic_DNA"/>
</dbReference>
<name>A0A1H3B901_9RHOB</name>
<dbReference type="Proteomes" id="UP000199441">
    <property type="component" value="Unassembled WGS sequence"/>
</dbReference>
<evidence type="ECO:0000313" key="2">
    <source>
        <dbReference type="Proteomes" id="UP000199441"/>
    </source>
</evidence>
<proteinExistence type="predicted"/>
<dbReference type="STRING" id="670155.SAMN04488001_3088"/>
<keyword evidence="2" id="KW-1185">Reference proteome</keyword>